<dbReference type="GO" id="GO:0035435">
    <property type="term" value="P:phosphate ion transmembrane transport"/>
    <property type="evidence" value="ECO:0007669"/>
    <property type="project" value="TreeGrafter"/>
</dbReference>
<dbReference type="Proteomes" id="UP000249239">
    <property type="component" value="Unassembled WGS sequence"/>
</dbReference>
<evidence type="ECO:0000256" key="5">
    <source>
        <dbReference type="ARBA" id="ARBA00023136"/>
    </source>
</evidence>
<evidence type="ECO:0000256" key="2">
    <source>
        <dbReference type="ARBA" id="ARBA00022448"/>
    </source>
</evidence>
<keyword evidence="9" id="KW-1185">Reference proteome</keyword>
<sequence length="763" mass="85195">MDNIYLILVFILFMLAISDLVVGVANDAVNFLNSAVGSKAASYRTILFIASIGIFLGATFSTGMMEVARNGIFNPQYFYFKEIMIIFIAVMITDVILLDAFNSLGLPTSTTVSLVSELMGAAVAVSIYKIATSNPHIIDNGIERLATIGDYINTAKSLGIITGILSSVVIAFTTGVIIQFIIRTIFTFNYEPKLKYMGSLLGGVAITTITYFLLIKGAKDAVFMSPEAKAWIKENSGLIIAYSIIAWTILLQILTWLFRINILKMVVLTGTFALAMAFAGNDLVNFIGVPIAGFSSYEIFSATPNADATTLLMTGMAADKSVTVPSYMLFIAGAVMVLTLWFSKKAKNVTKTELSLSRQNEGEERFGSSFLARNLVRSVLRLTNTAERVLPKRVYAFLASRFDGTEAEAKRKAQGHEAPHFDMLRATVNLVTSSMLIALATSHKLPLSTTYVTFMVAMGSSLADRSWGRESAVYRITGVLSVIGGWFFTAFSAFTGAFVFAMLINWLGWSAVIGLLALAIYFVYHTHVLNKRKQAREATVDSFEIEEVNGEILPEKIFDRCKVNVIDVLKGVSDLYHRSLTSFEDEDRRALKQITKEVAELNANTKQMRHNIYPTVRKLQEGSIDSGLFYVQVIDYLRESAHCLTYISTPCFEHLDNNHKVFMPEQFEDLNELKANISDFFEQTMAMIGQNNFKELDNLQHLQGQLMEHMRLLRKKQLKRIKKEKAGTRMSLLYLNILHETQNMLLHVGNLLKAQRDFVKFQS</sequence>
<reference evidence="8 9" key="1">
    <citation type="submission" date="2018-06" db="EMBL/GenBank/DDBJ databases">
        <title>Genomic Encyclopedia of Archaeal and Bacterial Type Strains, Phase II (KMG-II): from individual species to whole genera.</title>
        <authorList>
            <person name="Goeker M."/>
        </authorList>
    </citation>
    <scope>NUCLEOTIDE SEQUENCE [LARGE SCALE GENOMIC DNA]</scope>
    <source>
        <strain evidence="8 9">DSM 6779</strain>
    </source>
</reference>
<comment type="similarity">
    <text evidence="6">Belongs to the inorganic phosphate transporter (PiT) (TC 2.A.20) family.</text>
</comment>
<comment type="caution">
    <text evidence="8">The sequence shown here is derived from an EMBL/GenBank/DDBJ whole genome shotgun (WGS) entry which is preliminary data.</text>
</comment>
<evidence type="ECO:0000313" key="8">
    <source>
        <dbReference type="EMBL" id="PZX20090.1"/>
    </source>
</evidence>
<feature type="transmembrane region" description="Helical" evidence="6">
    <location>
        <begin position="324"/>
        <end position="342"/>
    </location>
</feature>
<keyword evidence="3 6" id="KW-0812">Transmembrane</keyword>
<keyword evidence="6" id="KW-0592">Phosphate transport</keyword>
<dbReference type="AlphaFoldDB" id="A0A2W7NJP7"/>
<dbReference type="GO" id="GO:0016020">
    <property type="term" value="C:membrane"/>
    <property type="evidence" value="ECO:0007669"/>
    <property type="project" value="UniProtKB-SubCell"/>
</dbReference>
<feature type="transmembrane region" description="Helical" evidence="6">
    <location>
        <begin position="194"/>
        <end position="215"/>
    </location>
</feature>
<dbReference type="PANTHER" id="PTHR11101">
    <property type="entry name" value="PHOSPHATE TRANSPORTER"/>
    <property type="match status" value="1"/>
</dbReference>
<gene>
    <name evidence="8" type="ORF">LX69_00542</name>
</gene>
<keyword evidence="2 6" id="KW-0813">Transport</keyword>
<name>A0A2W7NJP7_9BACT</name>
<feature type="transmembrane region" description="Helical" evidence="6">
    <location>
        <begin position="160"/>
        <end position="182"/>
    </location>
</feature>
<keyword evidence="4 6" id="KW-1133">Transmembrane helix</keyword>
<accession>A0A2W7NJP7</accession>
<evidence type="ECO:0000256" key="3">
    <source>
        <dbReference type="ARBA" id="ARBA00022692"/>
    </source>
</evidence>
<keyword evidence="7" id="KW-0175">Coiled coil</keyword>
<feature type="transmembrane region" description="Helical" evidence="6">
    <location>
        <begin position="77"/>
        <end position="98"/>
    </location>
</feature>
<evidence type="ECO:0000313" key="9">
    <source>
        <dbReference type="Proteomes" id="UP000249239"/>
    </source>
</evidence>
<comment type="subcellular location">
    <subcellularLocation>
        <location evidence="1 6">Membrane</location>
        <topology evidence="1 6">Multi-pass membrane protein</topology>
    </subcellularLocation>
</comment>
<dbReference type="InterPro" id="IPR001204">
    <property type="entry name" value="Phos_transporter"/>
</dbReference>
<dbReference type="EMBL" id="QKZK01000003">
    <property type="protein sequence ID" value="PZX20090.1"/>
    <property type="molecule type" value="Genomic_DNA"/>
</dbReference>
<dbReference type="OrthoDB" id="1110016at2"/>
<feature type="transmembrane region" description="Helical" evidence="6">
    <location>
        <begin position="45"/>
        <end position="65"/>
    </location>
</feature>
<organism evidence="8 9">
    <name type="scientific">Breznakibacter xylanolyticus</name>
    <dbReference type="NCBI Taxonomy" id="990"/>
    <lineage>
        <taxon>Bacteria</taxon>
        <taxon>Pseudomonadati</taxon>
        <taxon>Bacteroidota</taxon>
        <taxon>Bacteroidia</taxon>
        <taxon>Marinilabiliales</taxon>
        <taxon>Marinilabiliaceae</taxon>
        <taxon>Breznakibacter</taxon>
    </lineage>
</organism>
<feature type="coiled-coil region" evidence="7">
    <location>
        <begin position="584"/>
        <end position="611"/>
    </location>
</feature>
<evidence type="ECO:0000256" key="7">
    <source>
        <dbReference type="SAM" id="Coils"/>
    </source>
</evidence>
<dbReference type="Pfam" id="PF01384">
    <property type="entry name" value="PHO4"/>
    <property type="match status" value="1"/>
</dbReference>
<evidence type="ECO:0000256" key="4">
    <source>
        <dbReference type="ARBA" id="ARBA00022989"/>
    </source>
</evidence>
<feature type="transmembrane region" description="Helical" evidence="6">
    <location>
        <begin position="472"/>
        <end position="500"/>
    </location>
</feature>
<protein>
    <recommendedName>
        <fullName evidence="6">Phosphate transporter</fullName>
    </recommendedName>
</protein>
<feature type="transmembrane region" description="Helical" evidence="6">
    <location>
        <begin position="5"/>
        <end position="25"/>
    </location>
</feature>
<feature type="transmembrane region" description="Helical" evidence="6">
    <location>
        <begin position="265"/>
        <end position="287"/>
    </location>
</feature>
<evidence type="ECO:0000256" key="6">
    <source>
        <dbReference type="RuleBase" id="RU363058"/>
    </source>
</evidence>
<dbReference type="GO" id="GO:0005315">
    <property type="term" value="F:phosphate transmembrane transporter activity"/>
    <property type="evidence" value="ECO:0007669"/>
    <property type="project" value="InterPro"/>
</dbReference>
<feature type="transmembrane region" description="Helical" evidence="6">
    <location>
        <begin position="506"/>
        <end position="524"/>
    </location>
</feature>
<keyword evidence="5 6" id="KW-0472">Membrane</keyword>
<evidence type="ECO:0000256" key="1">
    <source>
        <dbReference type="ARBA" id="ARBA00004141"/>
    </source>
</evidence>
<proteinExistence type="inferred from homology"/>
<dbReference type="PANTHER" id="PTHR11101:SF16">
    <property type="entry name" value="PHOSPHATE TRANSPORTER"/>
    <property type="match status" value="1"/>
</dbReference>
<feature type="transmembrane region" description="Helical" evidence="6">
    <location>
        <begin position="235"/>
        <end position="258"/>
    </location>
</feature>